<feature type="transmembrane region" description="Helical" evidence="1">
    <location>
        <begin position="16"/>
        <end position="39"/>
    </location>
</feature>
<dbReference type="EMBL" id="JMSZ01000015">
    <property type="protein sequence ID" value="KDE40991.1"/>
    <property type="molecule type" value="Genomic_DNA"/>
</dbReference>
<organism evidence="2 3">
    <name type="scientific">Nitrincola lacisaponensis</name>
    <dbReference type="NCBI Taxonomy" id="267850"/>
    <lineage>
        <taxon>Bacteria</taxon>
        <taxon>Pseudomonadati</taxon>
        <taxon>Pseudomonadota</taxon>
        <taxon>Gammaproteobacteria</taxon>
        <taxon>Oceanospirillales</taxon>
        <taxon>Oceanospirillaceae</taxon>
        <taxon>Nitrincola</taxon>
    </lineage>
</organism>
<dbReference type="Proteomes" id="UP000027318">
    <property type="component" value="Unassembled WGS sequence"/>
</dbReference>
<dbReference type="PANTHER" id="PTHR34351">
    <property type="entry name" value="SLR1927 PROTEIN-RELATED"/>
    <property type="match status" value="1"/>
</dbReference>
<reference evidence="2 3" key="1">
    <citation type="journal article" date="2005" name="Int. J. Syst. Evol. Microbiol.">
        <title>Nitrincola lacisaponensis gen. nov., sp. nov., a novel alkaliphilic bacterium isolated from an alkaline, saline lake.</title>
        <authorList>
            <person name="Dimitriu P.A."/>
            <person name="Shukla S.K."/>
            <person name="Conradt J."/>
            <person name="Marquez M.C."/>
            <person name="Ventosa A."/>
            <person name="Maglia A."/>
            <person name="Peyton B.M."/>
            <person name="Pinkart H.C."/>
            <person name="Mormile M.R."/>
        </authorList>
    </citation>
    <scope>NUCLEOTIDE SEQUENCE [LARGE SCALE GENOMIC DNA]</scope>
    <source>
        <strain evidence="2 3">4CA</strain>
    </source>
</reference>
<dbReference type="RefSeq" id="WP_051632509.1">
    <property type="nucleotide sequence ID" value="NZ_JBKBNO010000008.1"/>
</dbReference>
<keyword evidence="1" id="KW-0812">Transmembrane</keyword>
<evidence type="ECO:0000313" key="2">
    <source>
        <dbReference type="EMBL" id="KDE40991.1"/>
    </source>
</evidence>
<dbReference type="OrthoDB" id="5298497at2"/>
<keyword evidence="1" id="KW-1133">Transmembrane helix</keyword>
<sequence length="304" mass="33829">MISWPAGLSLQREGKIYILPTAAGWGFVLLLVLLLLLSINFENNLTFALTFLLAALMVVAILYTYSNLAGVRLVRATGQPCFAGEAAGFTLQLGSDTGREHQQIQLSWPGSLPITVDLVEQNPVQVELALPTQRRGWCTPPRVKLQTVFPLGLFRSWCYQPVMARALVYPAPLNGVSLPSTAGNTGQGGLVVQSGSDDFSDLKRFQPGMSPQHIAWKVYARGQGLHAKQYAARQDLDIWLDFSAWPEAETELRLSWLCYWALKLSREDRCYGLRLPDQTWPPARGDYHRQQVLQALALYGQVNS</sequence>
<evidence type="ECO:0000313" key="3">
    <source>
        <dbReference type="Proteomes" id="UP000027318"/>
    </source>
</evidence>
<dbReference type="STRING" id="267850.ADINL_0640"/>
<dbReference type="PANTHER" id="PTHR34351:SF1">
    <property type="entry name" value="SLR1927 PROTEIN"/>
    <property type="match status" value="1"/>
</dbReference>
<keyword evidence="3" id="KW-1185">Reference proteome</keyword>
<dbReference type="AlphaFoldDB" id="A0A063Y8E4"/>
<gene>
    <name evidence="2" type="ORF">ADINL_0640</name>
</gene>
<proteinExistence type="predicted"/>
<name>A0A063Y8E4_9GAMM</name>
<protein>
    <submittedName>
        <fullName evidence="2">Uncharacterized protein</fullName>
    </submittedName>
</protein>
<evidence type="ECO:0000256" key="1">
    <source>
        <dbReference type="SAM" id="Phobius"/>
    </source>
</evidence>
<keyword evidence="1" id="KW-0472">Membrane</keyword>
<feature type="transmembrane region" description="Helical" evidence="1">
    <location>
        <begin position="45"/>
        <end position="65"/>
    </location>
</feature>
<comment type="caution">
    <text evidence="2">The sequence shown here is derived from an EMBL/GenBank/DDBJ whole genome shotgun (WGS) entry which is preliminary data.</text>
</comment>
<accession>A0A063Y8E4</accession>